<dbReference type="Proteomes" id="UP001610334">
    <property type="component" value="Unassembled WGS sequence"/>
</dbReference>
<organism evidence="2 3">
    <name type="scientific">Aspergillus granulosus</name>
    <dbReference type="NCBI Taxonomy" id="176169"/>
    <lineage>
        <taxon>Eukaryota</taxon>
        <taxon>Fungi</taxon>
        <taxon>Dikarya</taxon>
        <taxon>Ascomycota</taxon>
        <taxon>Pezizomycotina</taxon>
        <taxon>Eurotiomycetes</taxon>
        <taxon>Eurotiomycetidae</taxon>
        <taxon>Eurotiales</taxon>
        <taxon>Aspergillaceae</taxon>
        <taxon>Aspergillus</taxon>
        <taxon>Aspergillus subgen. Nidulantes</taxon>
    </lineage>
</organism>
<keyword evidence="3" id="KW-1185">Reference proteome</keyword>
<protein>
    <recommendedName>
        <fullName evidence="4">BTB domain-containing protein</fullName>
    </recommendedName>
</protein>
<evidence type="ECO:0008006" key="4">
    <source>
        <dbReference type="Google" id="ProtNLM"/>
    </source>
</evidence>
<gene>
    <name evidence="2" type="ORF">BJX63DRAFT_430879</name>
</gene>
<accession>A0ABR4HIR9</accession>
<reference evidence="2 3" key="1">
    <citation type="submission" date="2024-07" db="EMBL/GenBank/DDBJ databases">
        <title>Section-level genome sequencing and comparative genomics of Aspergillus sections Usti and Cavernicolus.</title>
        <authorList>
            <consortium name="Lawrence Berkeley National Laboratory"/>
            <person name="Nybo J.L."/>
            <person name="Vesth T.C."/>
            <person name="Theobald S."/>
            <person name="Frisvad J.C."/>
            <person name="Larsen T.O."/>
            <person name="Kjaerboelling I."/>
            <person name="Rothschild-Mancinelli K."/>
            <person name="Lyhne E.K."/>
            <person name="Kogle M.E."/>
            <person name="Barry K."/>
            <person name="Clum A."/>
            <person name="Na H."/>
            <person name="Ledsgaard L."/>
            <person name="Lin J."/>
            <person name="Lipzen A."/>
            <person name="Kuo A."/>
            <person name="Riley R."/>
            <person name="Mondo S."/>
            <person name="Labutti K."/>
            <person name="Haridas S."/>
            <person name="Pangalinan J."/>
            <person name="Salamov A.A."/>
            <person name="Simmons B.A."/>
            <person name="Magnuson J.K."/>
            <person name="Chen J."/>
            <person name="Drula E."/>
            <person name="Henrissat B."/>
            <person name="Wiebenga A."/>
            <person name="Lubbers R.J."/>
            <person name="Gomes A.C."/>
            <person name="Makela M.R."/>
            <person name="Stajich J."/>
            <person name="Grigoriev I.V."/>
            <person name="Mortensen U.H."/>
            <person name="De Vries R.P."/>
            <person name="Baker S.E."/>
            <person name="Andersen M.R."/>
        </authorList>
    </citation>
    <scope>NUCLEOTIDE SEQUENCE [LARGE SCALE GENOMIC DNA]</scope>
    <source>
        <strain evidence="2 3">CBS 588.65</strain>
    </source>
</reference>
<comment type="caution">
    <text evidence="2">The sequence shown here is derived from an EMBL/GenBank/DDBJ whole genome shotgun (WGS) entry which is preliminary data.</text>
</comment>
<evidence type="ECO:0000256" key="1">
    <source>
        <dbReference type="SAM" id="MobiDB-lite"/>
    </source>
</evidence>
<feature type="region of interest" description="Disordered" evidence="1">
    <location>
        <begin position="810"/>
        <end position="838"/>
    </location>
</feature>
<feature type="compositionally biased region" description="Basic residues" evidence="1">
    <location>
        <begin position="698"/>
        <end position="707"/>
    </location>
</feature>
<feature type="region of interest" description="Disordered" evidence="1">
    <location>
        <begin position="684"/>
        <end position="733"/>
    </location>
</feature>
<feature type="compositionally biased region" description="Low complexity" evidence="1">
    <location>
        <begin position="74"/>
        <end position="84"/>
    </location>
</feature>
<dbReference type="EMBL" id="JBFXLT010000028">
    <property type="protein sequence ID" value="KAL2815365.1"/>
    <property type="molecule type" value="Genomic_DNA"/>
</dbReference>
<evidence type="ECO:0000313" key="3">
    <source>
        <dbReference type="Proteomes" id="UP001610334"/>
    </source>
</evidence>
<evidence type="ECO:0000313" key="2">
    <source>
        <dbReference type="EMBL" id="KAL2815365.1"/>
    </source>
</evidence>
<feature type="region of interest" description="Disordered" evidence="1">
    <location>
        <begin position="74"/>
        <end position="109"/>
    </location>
</feature>
<proteinExistence type="predicted"/>
<name>A0ABR4HIR9_9EURO</name>
<sequence length="885" mass="97015">MRRTTFCPSELPSTAQSFDDYFSVCRPHLSQEVFIWTVKRTRACSVGGVNGKPNFEESVEMASGLDQCVEAHVQTHGQTQSQTHGHGHGHELAGAQIDGPSGRRKLKKVEKARRKKVARSMKHEGGGVEDVDEPVQGKDGCGREVFVVDGDGRGQKNEEEEEQRYVEQVEDVGEDRDVGLQEEEAVEEPLEDELACRIHRRLMCQFNTSCCVHRPAQETGCGCPPRHSCCCMHHVGDCCTCRNKASVTDGDDDMSETLSAAAFTLATPTTNPISADIAAPATASATASPSTPPNPANVKVMVTSASPCAMKGIGPVGIDGVEDTRIVSAQASLELSNALIEMMDLGIMSDFRLTLRSMTDRFLPIHLTAHRCILARSPHVSSLLLNPHYSHELVALAGEHFSMVKPWEQVVHYLYGRPMLTPQTLKPVTLEGLGYDPFPERVCELEYPFSVQAAMLDMALGYAVCGAFFHLPTVVVTGFSLALDLISWETVEHMLSFGLCTYKFAVILPTPSWAKLQPLGLRQDARQDAHAGTAEAPEADTFGQEKQIAPEVSINAGETITDKTVPVPVPPPADMPSDASHLHPIYLLESYWSQRTTTAALNFLLDHITLGFRVYCDAKSDLVPDRIPDYLRAPFRFSKKTIEKPAEGHETPMRNKTLASITSSFAVANNPRLAEVKFGFFPTSDGEGESSSDEQPRPKSKSQKKREKQKEKKKHQEEQGRAVAAPEQNIATPGPEVTITSAVLLSIDYYHLQLIFSMLSERHVLTSSLASSIITEREARRYVALKHYAEMIHANTPSVSANAGLNADATSGGDAGAGSKRKVKGKRGQEKDNANASRVHLPDEMRELCYREFLASKAKIGPKAAGQDEAEVEIVLQREWVGIEH</sequence>
<feature type="compositionally biased region" description="Basic and acidic residues" evidence="1">
    <location>
        <begin position="708"/>
        <end position="720"/>
    </location>
</feature>